<evidence type="ECO:0000313" key="3">
    <source>
        <dbReference type="Proteomes" id="UP000236884"/>
    </source>
</evidence>
<dbReference type="KEGG" id="vgo:GJW-30_1_02075"/>
<dbReference type="AlphaFoldDB" id="A0A0S3PUA0"/>
<name>A0A0S3PUA0_9BRAD</name>
<dbReference type="EMBL" id="AP014946">
    <property type="protein sequence ID" value="BAT59542.1"/>
    <property type="molecule type" value="Genomic_DNA"/>
</dbReference>
<organism evidence="2 3">
    <name type="scientific">Variibacter gotjawalensis</name>
    <dbReference type="NCBI Taxonomy" id="1333996"/>
    <lineage>
        <taxon>Bacteria</taxon>
        <taxon>Pseudomonadati</taxon>
        <taxon>Pseudomonadota</taxon>
        <taxon>Alphaproteobacteria</taxon>
        <taxon>Hyphomicrobiales</taxon>
        <taxon>Nitrobacteraceae</taxon>
        <taxon>Variibacter</taxon>
    </lineage>
</organism>
<dbReference type="OrthoDB" id="8019816at2"/>
<feature type="chain" id="PRO_5006615757" evidence="1">
    <location>
        <begin position="23"/>
        <end position="111"/>
    </location>
</feature>
<evidence type="ECO:0000256" key="1">
    <source>
        <dbReference type="SAM" id="SignalP"/>
    </source>
</evidence>
<feature type="signal peptide" evidence="1">
    <location>
        <begin position="1"/>
        <end position="22"/>
    </location>
</feature>
<evidence type="ECO:0000313" key="2">
    <source>
        <dbReference type="EMBL" id="BAT59542.1"/>
    </source>
</evidence>
<reference evidence="2 3" key="1">
    <citation type="submission" date="2015-08" db="EMBL/GenBank/DDBJ databases">
        <title>Investigation of the bacterial diversity of lava forest soil.</title>
        <authorList>
            <person name="Lee J.S."/>
        </authorList>
    </citation>
    <scope>NUCLEOTIDE SEQUENCE [LARGE SCALE GENOMIC DNA]</scope>
    <source>
        <strain evidence="2 3">GJW-30</strain>
    </source>
</reference>
<sequence>MIARLTVALCAGLSFAPAAALAKSPEDPAVEACRTTGLLALKERSPTLKDLVFDMETLAVSKANTSVEDVPVRLVVMGEAYLERKETGGAHRFVCLIGEKGKVLLTFFTSK</sequence>
<accession>A0A0S3PUA0</accession>
<gene>
    <name evidence="2" type="ORF">GJW-30_1_02075</name>
</gene>
<proteinExistence type="predicted"/>
<dbReference type="Proteomes" id="UP000236884">
    <property type="component" value="Chromosome"/>
</dbReference>
<keyword evidence="3" id="KW-1185">Reference proteome</keyword>
<keyword evidence="1" id="KW-0732">Signal</keyword>
<protein>
    <submittedName>
        <fullName evidence="2">Uncharacterized protein</fullName>
    </submittedName>
</protein>
<dbReference type="RefSeq" id="WP_096358772.1">
    <property type="nucleotide sequence ID" value="NZ_AP014946.1"/>
</dbReference>